<dbReference type="GO" id="GO:0003700">
    <property type="term" value="F:DNA-binding transcription factor activity"/>
    <property type="evidence" value="ECO:0007669"/>
    <property type="project" value="InterPro"/>
</dbReference>
<evidence type="ECO:0000256" key="2">
    <source>
        <dbReference type="ARBA" id="ARBA00023125"/>
    </source>
</evidence>
<sequence length="342" mass="37714">MPRTRKSLPAVASLAFRAPQGFDIADPDELSEVLRRAANTRIEYRPATKKEPFRSVYAVAGTDRMQLFANSALATHYSCSSSSEQRGLVIIPFLGHGLIRCDGQSVAWGGGQAVYHPSDASSGEATPRSLVGVYATFATLQALARTMLGADSSGVPDQPLDLSKPRSLDLDVAGVQFGQIFRHHMELLNAMGGDGERMQRSGLDDMMLRAITMLLAPERFLADDPVPPRTDGRVAEVCDYICANLDRKITLTDLESLSGLSARSLQHRFRAAFGRTPMQWLTDQRLAAVRQRILSATPGITLTEIASPYFGNLGDFARQYRERFGERPSETLQRIQRKRLKT</sequence>
<evidence type="ECO:0000313" key="6">
    <source>
        <dbReference type="Proteomes" id="UP001165667"/>
    </source>
</evidence>
<dbReference type="SMART" id="SM00342">
    <property type="entry name" value="HTH_ARAC"/>
    <property type="match status" value="1"/>
</dbReference>
<dbReference type="PANTHER" id="PTHR46796">
    <property type="entry name" value="HTH-TYPE TRANSCRIPTIONAL ACTIVATOR RHAS-RELATED"/>
    <property type="match status" value="1"/>
</dbReference>
<evidence type="ECO:0000313" key="5">
    <source>
        <dbReference type="EMBL" id="MCW6512460.1"/>
    </source>
</evidence>
<dbReference type="PANTHER" id="PTHR46796:SF12">
    <property type="entry name" value="HTH-TYPE DNA-BINDING TRANSCRIPTIONAL ACTIVATOR EUTR"/>
    <property type="match status" value="1"/>
</dbReference>
<name>A0AA41Z8V6_9HYPH</name>
<dbReference type="InterPro" id="IPR009057">
    <property type="entry name" value="Homeodomain-like_sf"/>
</dbReference>
<dbReference type="GO" id="GO:0043565">
    <property type="term" value="F:sequence-specific DNA binding"/>
    <property type="evidence" value="ECO:0007669"/>
    <property type="project" value="InterPro"/>
</dbReference>
<reference evidence="5" key="1">
    <citation type="submission" date="2022-05" db="EMBL/GenBank/DDBJ databases">
        <authorList>
            <person name="Pankratov T."/>
        </authorList>
    </citation>
    <scope>NUCLEOTIDE SEQUENCE</scope>
    <source>
        <strain evidence="5">BP6-180914</strain>
    </source>
</reference>
<keyword evidence="2" id="KW-0238">DNA-binding</keyword>
<dbReference type="InterPro" id="IPR050204">
    <property type="entry name" value="AraC_XylS_family_regulators"/>
</dbReference>
<gene>
    <name evidence="5" type="ORF">M8523_31595</name>
</gene>
<dbReference type="SUPFAM" id="SSF46689">
    <property type="entry name" value="Homeodomain-like"/>
    <property type="match status" value="1"/>
</dbReference>
<keyword evidence="6" id="KW-1185">Reference proteome</keyword>
<dbReference type="Proteomes" id="UP001165667">
    <property type="component" value="Unassembled WGS sequence"/>
</dbReference>
<keyword evidence="1" id="KW-0805">Transcription regulation</keyword>
<evidence type="ECO:0000256" key="1">
    <source>
        <dbReference type="ARBA" id="ARBA00023015"/>
    </source>
</evidence>
<comment type="caution">
    <text evidence="5">The sequence shown here is derived from an EMBL/GenBank/DDBJ whole genome shotgun (WGS) entry which is preliminary data.</text>
</comment>
<dbReference type="Pfam" id="PF12833">
    <property type="entry name" value="HTH_18"/>
    <property type="match status" value="1"/>
</dbReference>
<evidence type="ECO:0000259" key="4">
    <source>
        <dbReference type="PROSITE" id="PS01124"/>
    </source>
</evidence>
<accession>A0AA41Z8V6</accession>
<dbReference type="PROSITE" id="PS01124">
    <property type="entry name" value="HTH_ARAC_FAMILY_2"/>
    <property type="match status" value="1"/>
</dbReference>
<feature type="domain" description="HTH araC/xylS-type" evidence="4">
    <location>
        <begin position="235"/>
        <end position="334"/>
    </location>
</feature>
<protein>
    <submittedName>
        <fullName evidence="5">AraC family transcriptional regulator</fullName>
    </submittedName>
</protein>
<dbReference type="RefSeq" id="WP_282588838.1">
    <property type="nucleotide sequence ID" value="NZ_JAMOIM010000051.1"/>
</dbReference>
<dbReference type="AlphaFoldDB" id="A0AA41Z8V6"/>
<dbReference type="Gene3D" id="1.10.10.60">
    <property type="entry name" value="Homeodomain-like"/>
    <property type="match status" value="1"/>
</dbReference>
<keyword evidence="3" id="KW-0804">Transcription</keyword>
<dbReference type="EMBL" id="JAMOIM010000051">
    <property type="protein sequence ID" value="MCW6512460.1"/>
    <property type="molecule type" value="Genomic_DNA"/>
</dbReference>
<dbReference type="InterPro" id="IPR018060">
    <property type="entry name" value="HTH_AraC"/>
</dbReference>
<proteinExistence type="predicted"/>
<organism evidence="5 6">
    <name type="scientific">Lichenifustis flavocetrariae</name>
    <dbReference type="NCBI Taxonomy" id="2949735"/>
    <lineage>
        <taxon>Bacteria</taxon>
        <taxon>Pseudomonadati</taxon>
        <taxon>Pseudomonadota</taxon>
        <taxon>Alphaproteobacteria</taxon>
        <taxon>Hyphomicrobiales</taxon>
        <taxon>Lichenihabitantaceae</taxon>
        <taxon>Lichenifustis</taxon>
    </lineage>
</organism>
<evidence type="ECO:0000256" key="3">
    <source>
        <dbReference type="ARBA" id="ARBA00023163"/>
    </source>
</evidence>